<proteinExistence type="predicted"/>
<accession>A0ABQ5M9X2</accession>
<evidence type="ECO:0000313" key="2">
    <source>
        <dbReference type="Proteomes" id="UP001419084"/>
    </source>
</evidence>
<name>A0ABQ5M9X2_9FIRM</name>
<protein>
    <submittedName>
        <fullName evidence="1">Uncharacterized protein</fullName>
    </submittedName>
</protein>
<comment type="caution">
    <text evidence="1">The sequence shown here is derived from an EMBL/GenBank/DDBJ whole genome shotgun (WGS) entry which is preliminary data.</text>
</comment>
<evidence type="ECO:0000313" key="1">
    <source>
        <dbReference type="EMBL" id="GLB31642.1"/>
    </source>
</evidence>
<dbReference type="Proteomes" id="UP001419084">
    <property type="component" value="Unassembled WGS sequence"/>
</dbReference>
<keyword evidence="2" id="KW-1185">Reference proteome</keyword>
<organism evidence="1 2">
    <name type="scientific">Lacrimispora amygdalina</name>
    <dbReference type="NCBI Taxonomy" id="253257"/>
    <lineage>
        <taxon>Bacteria</taxon>
        <taxon>Bacillati</taxon>
        <taxon>Bacillota</taxon>
        <taxon>Clostridia</taxon>
        <taxon>Lachnospirales</taxon>
        <taxon>Lachnospiraceae</taxon>
        <taxon>Lacrimispora</taxon>
    </lineage>
</organism>
<dbReference type="EMBL" id="BRPJ01000074">
    <property type="protein sequence ID" value="GLB31642.1"/>
    <property type="molecule type" value="Genomic_DNA"/>
</dbReference>
<reference evidence="1 2" key="1">
    <citation type="journal article" date="2024" name="Int. J. Syst. Evol. Microbiol.">
        <title>Lacrimispora brassicae sp. nov. isolated from fermented cabbage, and proposal of Clostridium indicum Gundawar et al. 2019 and Clostridium methoxybenzovorans Mechichi et al. 1999 as heterotypic synonyms of Lacrimispora amygdalina (Parshina et al. 2003) Haas and Blanchard 2020 and Lacrimispora indolis (McClung and McCoy 1957) Haas and Blanchard 2020, respectively.</title>
        <authorList>
            <person name="Kobayashi H."/>
            <person name="Tanizawa Y."/>
            <person name="Sakamoto M."/>
            <person name="Ohkuma M."/>
            <person name="Tohno M."/>
        </authorList>
    </citation>
    <scope>NUCLEOTIDE SEQUENCE [LARGE SCALE GENOMIC DNA]</scope>
    <source>
        <strain evidence="1 2">DSM 12857</strain>
    </source>
</reference>
<sequence>MEKLNGFELPDNLSGRSISVKVIPTVCNLENMLKKLVEVNGDFSQLKQWEKRSYKAYQIEDIKSSILAAEPYKWRGIVREHILGVRPSNLGASAIDIYLVAYVAEIFGVGKECFFNYIKSKGISSEPNSAQAIWQVGKGDGVYLQILHDNGSVKDWDFMMKWVGAR</sequence>
<gene>
    <name evidence="1" type="ORF">LAD12857_35650</name>
</gene>